<accession>A0A3M0BY05</accession>
<reference evidence="2 3" key="1">
    <citation type="submission" date="2018-10" db="EMBL/GenBank/DDBJ databases">
        <title>Genomic Encyclopedia of Archaeal and Bacterial Type Strains, Phase II (KMG-II): from individual species to whole genera.</title>
        <authorList>
            <person name="Goeker M."/>
        </authorList>
    </citation>
    <scope>NUCLEOTIDE SEQUENCE [LARGE SCALE GENOMIC DNA]</scope>
    <source>
        <strain evidence="2 3">DSM 25217</strain>
    </source>
</reference>
<dbReference type="GO" id="GO:0071949">
    <property type="term" value="F:FAD binding"/>
    <property type="evidence" value="ECO:0007669"/>
    <property type="project" value="InterPro"/>
</dbReference>
<gene>
    <name evidence="2" type="ORF">BXY39_3629</name>
</gene>
<dbReference type="Gene3D" id="3.30.70.100">
    <property type="match status" value="1"/>
</dbReference>
<dbReference type="SMART" id="SM01034">
    <property type="entry name" value="BLUF"/>
    <property type="match status" value="1"/>
</dbReference>
<dbReference type="SUPFAM" id="SSF54975">
    <property type="entry name" value="Acylphosphatase/BLUF domain-like"/>
    <property type="match status" value="1"/>
</dbReference>
<name>A0A3M0BY05_9PROT</name>
<dbReference type="InParanoid" id="A0A3M0BY05"/>
<evidence type="ECO:0000313" key="2">
    <source>
        <dbReference type="EMBL" id="RMB01445.1"/>
    </source>
</evidence>
<dbReference type="Pfam" id="PF04940">
    <property type="entry name" value="BLUF"/>
    <property type="match status" value="1"/>
</dbReference>
<dbReference type="AlphaFoldDB" id="A0A3M0BY05"/>
<evidence type="ECO:0000259" key="1">
    <source>
        <dbReference type="PROSITE" id="PS50925"/>
    </source>
</evidence>
<dbReference type="PROSITE" id="PS50925">
    <property type="entry name" value="BLUF"/>
    <property type="match status" value="1"/>
</dbReference>
<dbReference type="EMBL" id="REFR01000016">
    <property type="protein sequence ID" value="RMB01445.1"/>
    <property type="molecule type" value="Genomic_DNA"/>
</dbReference>
<sequence>MYSLIYMSAADETLTEEDLSAIWRVSKQKNHAVGITGLLLYGRGVFLQVLEGPEEDITQLVKRIETDPRHCDITILGQQDISRRSFGDWAMAYKTLDDHQTSLLSETLGWDWVPAKLDSLKSPSNPALLMRNMQSILLDSSL</sequence>
<organism evidence="2 3">
    <name type="scientific">Eilatimonas milleporae</name>
    <dbReference type="NCBI Taxonomy" id="911205"/>
    <lineage>
        <taxon>Bacteria</taxon>
        <taxon>Pseudomonadati</taxon>
        <taxon>Pseudomonadota</taxon>
        <taxon>Alphaproteobacteria</taxon>
        <taxon>Kordiimonadales</taxon>
        <taxon>Kordiimonadaceae</taxon>
        <taxon>Eilatimonas</taxon>
    </lineage>
</organism>
<dbReference type="OrthoDB" id="196105at2"/>
<evidence type="ECO:0000313" key="3">
    <source>
        <dbReference type="Proteomes" id="UP000271227"/>
    </source>
</evidence>
<dbReference type="Proteomes" id="UP000271227">
    <property type="component" value="Unassembled WGS sequence"/>
</dbReference>
<protein>
    <submittedName>
        <fullName evidence="2">FAD-dependent sensor of blue light</fullName>
    </submittedName>
</protein>
<dbReference type="InterPro" id="IPR036046">
    <property type="entry name" value="Acylphosphatase-like_dom_sf"/>
</dbReference>
<dbReference type="InterPro" id="IPR007024">
    <property type="entry name" value="BLUF_domain"/>
</dbReference>
<feature type="domain" description="BLUF" evidence="1">
    <location>
        <begin position="1"/>
        <end position="92"/>
    </location>
</feature>
<keyword evidence="3" id="KW-1185">Reference proteome</keyword>
<proteinExistence type="predicted"/>
<dbReference type="GO" id="GO:0009882">
    <property type="term" value="F:blue light photoreceptor activity"/>
    <property type="evidence" value="ECO:0007669"/>
    <property type="project" value="InterPro"/>
</dbReference>
<dbReference type="RefSeq" id="WP_121940269.1">
    <property type="nucleotide sequence ID" value="NZ_REFR01000016.1"/>
</dbReference>
<comment type="caution">
    <text evidence="2">The sequence shown here is derived from an EMBL/GenBank/DDBJ whole genome shotgun (WGS) entry which is preliminary data.</text>
</comment>